<dbReference type="EMBL" id="JACBAE010000875">
    <property type="protein sequence ID" value="KAF7174530.1"/>
    <property type="molecule type" value="Genomic_DNA"/>
</dbReference>
<reference evidence="1" key="1">
    <citation type="submission" date="2020-06" db="EMBL/GenBank/DDBJ databases">
        <title>Draft genome sequences of strains closely related to Aspergillus parafelis and Aspergillus hiratsukae.</title>
        <authorList>
            <person name="Dos Santos R.A.C."/>
            <person name="Rivero-Menendez O."/>
            <person name="Steenwyk J.L."/>
            <person name="Mead M.E."/>
            <person name="Goldman G.H."/>
            <person name="Alastruey-Izquierdo A."/>
            <person name="Rokas A."/>
        </authorList>
    </citation>
    <scope>NUCLEOTIDE SEQUENCE</scope>
    <source>
        <strain evidence="1">CNM-CM5623</strain>
    </source>
</reference>
<comment type="caution">
    <text evidence="1">The sequence shown here is derived from an EMBL/GenBank/DDBJ whole genome shotgun (WGS) entry which is preliminary data.</text>
</comment>
<evidence type="ECO:0000313" key="1">
    <source>
        <dbReference type="EMBL" id="KAF7174530.1"/>
    </source>
</evidence>
<organism evidence="1 2">
    <name type="scientific">Aspergillus felis</name>
    <dbReference type="NCBI Taxonomy" id="1287682"/>
    <lineage>
        <taxon>Eukaryota</taxon>
        <taxon>Fungi</taxon>
        <taxon>Dikarya</taxon>
        <taxon>Ascomycota</taxon>
        <taxon>Pezizomycotina</taxon>
        <taxon>Eurotiomycetes</taxon>
        <taxon>Eurotiomycetidae</taxon>
        <taxon>Eurotiales</taxon>
        <taxon>Aspergillaceae</taxon>
        <taxon>Aspergillus</taxon>
        <taxon>Aspergillus subgen. Fumigati</taxon>
    </lineage>
</organism>
<evidence type="ECO:0000313" key="2">
    <source>
        <dbReference type="Proteomes" id="UP000654922"/>
    </source>
</evidence>
<gene>
    <name evidence="1" type="ORF">CNMCM5623_007704</name>
</gene>
<sequence>MDLFLYNPTYQVWICTSPYYHHAGPLSGSADPDALAAMGGPQPGALPPALRGGPPCARSASVPGPWLPALPLYLLAHAYACARLANRIPSPPALSATPQTPAEQIHAHVNQALQEREAAAELTNSQVPSLGAHPTEVSPWLELTCWPEYLRGQDLTAIHLRPKTYHQYCQVWQQLVCFAYHSTQADQPIQLHHQLNTTQLAALDQMEEYGRQFLALCAKGPESQPAFKVASLIPQGSGALGAPLLAPLAARGSAEPLGPPACLALSIALLDYTLKGDLFESTLVAFLAVLGVDPARQTFWEPYSYTSYLSGLVKMAQMLVALQAVHLTKAGAVSHPADALDEMYLAQLFLLHKEELREEVVPQLALYKLHDDPMNNQRGWNFLWDKHTQAALPTTGEQWLLDQVLGTDWLQEEFLQLHQTGQQDQVLWQEGAVDQYLQQVKAFLECLLLLVHMTGGQPARAIELLSLCYSNTLHGRHRNIFIEHGLVGTVTTYYKGYSINNTTKIIHRYLPKAVSELVVYYLWLILPFCQALQKLVHGQKGPASAFLWPAGDGSWDSSQLRKVLQREAQAHLQTKMNILFHKPWTTMGMVGLGCSF</sequence>
<dbReference type="OrthoDB" id="4489538at2759"/>
<name>A0A8H6V5E1_9EURO</name>
<proteinExistence type="predicted"/>
<protein>
    <submittedName>
        <fullName evidence="1">Uncharacterized protein</fullName>
    </submittedName>
</protein>
<accession>A0A8H6V5E1</accession>
<dbReference type="AlphaFoldDB" id="A0A8H6V5E1"/>
<dbReference type="Proteomes" id="UP000654922">
    <property type="component" value="Unassembled WGS sequence"/>
</dbReference>